<evidence type="ECO:0000313" key="2">
    <source>
        <dbReference type="Proteomes" id="UP000054248"/>
    </source>
</evidence>
<dbReference type="STRING" id="1051891.A0A0C3QG74"/>
<protein>
    <submittedName>
        <fullName evidence="1">Uncharacterized protein</fullName>
    </submittedName>
</protein>
<dbReference type="AlphaFoldDB" id="A0A0C3QG74"/>
<keyword evidence="2" id="KW-1185">Reference proteome</keyword>
<sequence length="141" mass="15277">MRPGWTDNNGWYVAMKAGALTGHASHGNLDGGDFVVDYAGHGGRTIAHALSTLVVDQQNQLVTAAPTRKAASTDTCQECSIVFNVHSDSTAMFTTDLITGYAERQSNVLSVSSPVEFAYCYKMTPTLFVSLALKMRLFRHS</sequence>
<dbReference type="OrthoDB" id="3476529at2759"/>
<evidence type="ECO:0000313" key="1">
    <source>
        <dbReference type="EMBL" id="KIO24429.1"/>
    </source>
</evidence>
<name>A0A0C3QG74_9AGAM</name>
<dbReference type="PANTHER" id="PTHR38045:SF1">
    <property type="entry name" value="HEPARINASE II_III-LIKE PROTEIN"/>
    <property type="match status" value="1"/>
</dbReference>
<accession>A0A0C3QG74</accession>
<dbReference type="HOGENOM" id="CLU_1826699_0_0_1"/>
<organism evidence="1 2">
    <name type="scientific">Tulasnella calospora MUT 4182</name>
    <dbReference type="NCBI Taxonomy" id="1051891"/>
    <lineage>
        <taxon>Eukaryota</taxon>
        <taxon>Fungi</taxon>
        <taxon>Dikarya</taxon>
        <taxon>Basidiomycota</taxon>
        <taxon>Agaricomycotina</taxon>
        <taxon>Agaricomycetes</taxon>
        <taxon>Cantharellales</taxon>
        <taxon>Tulasnellaceae</taxon>
        <taxon>Tulasnella</taxon>
    </lineage>
</organism>
<dbReference type="PANTHER" id="PTHR38045">
    <property type="entry name" value="CHROMOSOME 1, WHOLE GENOME SHOTGUN SEQUENCE"/>
    <property type="match status" value="1"/>
</dbReference>
<gene>
    <name evidence="1" type="ORF">M407DRAFT_26140</name>
</gene>
<dbReference type="EMBL" id="KN823061">
    <property type="protein sequence ID" value="KIO24429.1"/>
    <property type="molecule type" value="Genomic_DNA"/>
</dbReference>
<dbReference type="Proteomes" id="UP000054248">
    <property type="component" value="Unassembled WGS sequence"/>
</dbReference>
<reference evidence="1 2" key="1">
    <citation type="submission" date="2014-04" db="EMBL/GenBank/DDBJ databases">
        <authorList>
            <consortium name="DOE Joint Genome Institute"/>
            <person name="Kuo A."/>
            <person name="Girlanda M."/>
            <person name="Perotto S."/>
            <person name="Kohler A."/>
            <person name="Nagy L.G."/>
            <person name="Floudas D."/>
            <person name="Copeland A."/>
            <person name="Barry K.W."/>
            <person name="Cichocki N."/>
            <person name="Veneault-Fourrey C."/>
            <person name="LaButti K."/>
            <person name="Lindquist E.A."/>
            <person name="Lipzen A."/>
            <person name="Lundell T."/>
            <person name="Morin E."/>
            <person name="Murat C."/>
            <person name="Sun H."/>
            <person name="Tunlid A."/>
            <person name="Henrissat B."/>
            <person name="Grigoriev I.V."/>
            <person name="Hibbett D.S."/>
            <person name="Martin F."/>
            <person name="Nordberg H.P."/>
            <person name="Cantor M.N."/>
            <person name="Hua S.X."/>
        </authorList>
    </citation>
    <scope>NUCLEOTIDE SEQUENCE [LARGE SCALE GENOMIC DNA]</scope>
    <source>
        <strain evidence="1 2">MUT 4182</strain>
    </source>
</reference>
<reference evidence="2" key="2">
    <citation type="submission" date="2015-01" db="EMBL/GenBank/DDBJ databases">
        <title>Evolutionary Origins and Diversification of the Mycorrhizal Mutualists.</title>
        <authorList>
            <consortium name="DOE Joint Genome Institute"/>
            <consortium name="Mycorrhizal Genomics Consortium"/>
            <person name="Kohler A."/>
            <person name="Kuo A."/>
            <person name="Nagy L.G."/>
            <person name="Floudas D."/>
            <person name="Copeland A."/>
            <person name="Barry K.W."/>
            <person name="Cichocki N."/>
            <person name="Veneault-Fourrey C."/>
            <person name="LaButti K."/>
            <person name="Lindquist E.A."/>
            <person name="Lipzen A."/>
            <person name="Lundell T."/>
            <person name="Morin E."/>
            <person name="Murat C."/>
            <person name="Riley R."/>
            <person name="Ohm R."/>
            <person name="Sun H."/>
            <person name="Tunlid A."/>
            <person name="Henrissat B."/>
            <person name="Grigoriev I.V."/>
            <person name="Hibbett D.S."/>
            <person name="Martin F."/>
        </authorList>
    </citation>
    <scope>NUCLEOTIDE SEQUENCE [LARGE SCALE GENOMIC DNA]</scope>
    <source>
        <strain evidence="2">MUT 4182</strain>
    </source>
</reference>
<proteinExistence type="predicted"/>